<feature type="domain" description="Glycosyltransferase subfamily 4-like N-terminal" evidence="2">
    <location>
        <begin position="14"/>
        <end position="181"/>
    </location>
</feature>
<evidence type="ECO:0000313" key="3">
    <source>
        <dbReference type="EMBL" id="PVY83073.1"/>
    </source>
</evidence>
<evidence type="ECO:0000313" key="4">
    <source>
        <dbReference type="Proteomes" id="UP000245433"/>
    </source>
</evidence>
<gene>
    <name evidence="3" type="ORF">C7384_10921</name>
</gene>
<reference evidence="3 4" key="1">
    <citation type="submission" date="2018-04" db="EMBL/GenBank/DDBJ databases">
        <title>Genomic Encyclopedia of Type Strains, Phase IV (KMG-IV): sequencing the most valuable type-strain genomes for metagenomic binning, comparative biology and taxonomic classification.</title>
        <authorList>
            <person name="Goeker M."/>
        </authorList>
    </citation>
    <scope>NUCLEOTIDE SEQUENCE [LARGE SCALE GENOMIC DNA]</scope>
    <source>
        <strain evidence="3 4">DSM 28795</strain>
    </source>
</reference>
<dbReference type="OrthoDB" id="9802525at2"/>
<dbReference type="InterPro" id="IPR028098">
    <property type="entry name" value="Glyco_trans_4-like_N"/>
</dbReference>
<dbReference type="EMBL" id="QEKT01000009">
    <property type="protein sequence ID" value="PVY83073.1"/>
    <property type="molecule type" value="Genomic_DNA"/>
</dbReference>
<keyword evidence="3" id="KW-0808">Transferase</keyword>
<dbReference type="InterPro" id="IPR050194">
    <property type="entry name" value="Glycosyltransferase_grp1"/>
</dbReference>
<dbReference type="PANTHER" id="PTHR45947">
    <property type="entry name" value="SULFOQUINOVOSYL TRANSFERASE SQD2"/>
    <property type="match status" value="1"/>
</dbReference>
<name>A0A2U1D5W4_9LACO</name>
<dbReference type="PANTHER" id="PTHR45947:SF3">
    <property type="entry name" value="SULFOQUINOVOSYL TRANSFERASE SQD2"/>
    <property type="match status" value="1"/>
</dbReference>
<dbReference type="AlphaFoldDB" id="A0A2U1D5W4"/>
<comment type="caution">
    <text evidence="3">The sequence shown here is derived from an EMBL/GenBank/DDBJ whole genome shotgun (WGS) entry which is preliminary data.</text>
</comment>
<protein>
    <submittedName>
        <fullName evidence="3">1,2-diacylglycerol 3-glucosyltransferase</fullName>
    </submittedName>
</protein>
<evidence type="ECO:0000259" key="2">
    <source>
        <dbReference type="Pfam" id="PF13439"/>
    </source>
</evidence>
<dbReference type="RefSeq" id="WP_089939377.1">
    <property type="nucleotide sequence ID" value="NZ_CAKOEW010000001.1"/>
</dbReference>
<organism evidence="3 4">
    <name type="scientific">Convivina intestini</name>
    <dbReference type="NCBI Taxonomy" id="1505726"/>
    <lineage>
        <taxon>Bacteria</taxon>
        <taxon>Bacillati</taxon>
        <taxon>Bacillota</taxon>
        <taxon>Bacilli</taxon>
        <taxon>Lactobacillales</taxon>
        <taxon>Lactobacillaceae</taxon>
        <taxon>Convivina</taxon>
    </lineage>
</organism>
<evidence type="ECO:0000259" key="1">
    <source>
        <dbReference type="Pfam" id="PF00534"/>
    </source>
</evidence>
<accession>A0A2U1D5W4</accession>
<dbReference type="InterPro" id="IPR001296">
    <property type="entry name" value="Glyco_trans_1"/>
</dbReference>
<dbReference type="Gene3D" id="3.40.50.2000">
    <property type="entry name" value="Glycogen Phosphorylase B"/>
    <property type="match status" value="2"/>
</dbReference>
<sequence>MKIGIFTDTYLPQVSGVVTSIQTLKDALEAQGHEVYIFTATDPKIAKDADETHVYRFSSMPYFGYKDRRVTFRGLIQTVEIGKELNLDIIHTQTEFSLGLMGKFVARRLKIPVVHTYHTMYEDYTNYFARGMLLKPSGVGPLVKAYLKGMSGVVAPSQLVRDTLIRYGVTDIPIPVIPTGVALPDVKEDQVDLRAKYGFTPEQPVVLSLGRLAPEKNITMTISAFSELLQSYPDAQLVIAGDGPARKTLEEQVDDLDLQDHITFAGMVGHDEVYDYYRMANVFVSSSDSETQGLTFIEAMAADRPFVAIHSPYLDNLVDSPAIGTLVDDYDEFLQGIEFYLNNPQTAADSQIRKEKMYNVDANTFATRVVNFYQEVLENYRSTQTSDEDKEEYLNDEEIGYIKRILRNPFRRN</sequence>
<feature type="domain" description="Glycosyl transferase family 1" evidence="1">
    <location>
        <begin position="192"/>
        <end position="349"/>
    </location>
</feature>
<dbReference type="CDD" id="cd03817">
    <property type="entry name" value="GT4_UGDG-like"/>
    <property type="match status" value="1"/>
</dbReference>
<proteinExistence type="predicted"/>
<dbReference type="SUPFAM" id="SSF53756">
    <property type="entry name" value="UDP-Glycosyltransferase/glycogen phosphorylase"/>
    <property type="match status" value="1"/>
</dbReference>
<dbReference type="GO" id="GO:0016758">
    <property type="term" value="F:hexosyltransferase activity"/>
    <property type="evidence" value="ECO:0007669"/>
    <property type="project" value="TreeGrafter"/>
</dbReference>
<dbReference type="Pfam" id="PF00534">
    <property type="entry name" value="Glycos_transf_1"/>
    <property type="match status" value="1"/>
</dbReference>
<dbReference type="Pfam" id="PF13439">
    <property type="entry name" value="Glyco_transf_4"/>
    <property type="match status" value="1"/>
</dbReference>
<dbReference type="Proteomes" id="UP000245433">
    <property type="component" value="Unassembled WGS sequence"/>
</dbReference>
<keyword evidence="4" id="KW-1185">Reference proteome</keyword>